<dbReference type="InterPro" id="IPR005119">
    <property type="entry name" value="LysR_subst-bd"/>
</dbReference>
<evidence type="ECO:0000256" key="2">
    <source>
        <dbReference type="ARBA" id="ARBA00023015"/>
    </source>
</evidence>
<dbReference type="PANTHER" id="PTHR30346:SF0">
    <property type="entry name" value="HCA OPERON TRANSCRIPTIONAL ACTIVATOR HCAR"/>
    <property type="match status" value="1"/>
</dbReference>
<dbReference type="GO" id="GO:0003700">
    <property type="term" value="F:DNA-binding transcription factor activity"/>
    <property type="evidence" value="ECO:0007669"/>
    <property type="project" value="TreeGrafter"/>
</dbReference>
<evidence type="ECO:0000256" key="4">
    <source>
        <dbReference type="ARBA" id="ARBA00023163"/>
    </source>
</evidence>
<dbReference type="SUPFAM" id="SSF53850">
    <property type="entry name" value="Periplasmic binding protein-like II"/>
    <property type="match status" value="1"/>
</dbReference>
<feature type="domain" description="LysR substrate-binding" evidence="6">
    <location>
        <begin position="105"/>
        <end position="169"/>
    </location>
</feature>
<dbReference type="Pfam" id="PF03466">
    <property type="entry name" value="LysR_substrate"/>
    <property type="match status" value="2"/>
</dbReference>
<evidence type="ECO:0000259" key="6">
    <source>
        <dbReference type="Pfam" id="PF03466"/>
    </source>
</evidence>
<dbReference type="KEGG" id="lse:F1C12_06210"/>
<evidence type="ECO:0000313" key="7">
    <source>
        <dbReference type="EMBL" id="QNE34754.1"/>
    </source>
</evidence>
<dbReference type="Gene3D" id="3.40.190.290">
    <property type="match status" value="1"/>
</dbReference>
<accession>A0A7G6Y8D9</accession>
<evidence type="ECO:0000256" key="5">
    <source>
        <dbReference type="SAM" id="MobiDB-lite"/>
    </source>
</evidence>
<dbReference type="GO" id="GO:0032993">
    <property type="term" value="C:protein-DNA complex"/>
    <property type="evidence" value="ECO:0007669"/>
    <property type="project" value="TreeGrafter"/>
</dbReference>
<dbReference type="RefSeq" id="WP_185277926.1">
    <property type="nucleotide sequence ID" value="NZ_CP043641.1"/>
</dbReference>
<gene>
    <name evidence="7" type="ORF">F1C12_06210</name>
</gene>
<feature type="compositionally biased region" description="Basic residues" evidence="5">
    <location>
        <begin position="196"/>
        <end position="218"/>
    </location>
</feature>
<protein>
    <submittedName>
        <fullName evidence="7">LysR family transcriptional regulator</fullName>
    </submittedName>
</protein>
<keyword evidence="3" id="KW-0238">DNA-binding</keyword>
<feature type="domain" description="LysR substrate-binding" evidence="6">
    <location>
        <begin position="17"/>
        <end position="102"/>
    </location>
</feature>
<dbReference type="AlphaFoldDB" id="A0A7G6Y8D9"/>
<dbReference type="PANTHER" id="PTHR30346">
    <property type="entry name" value="TRANSCRIPTIONAL DUAL REGULATOR HCAR-RELATED"/>
    <property type="match status" value="1"/>
</dbReference>
<dbReference type="Gene3D" id="3.40.190.10">
    <property type="entry name" value="Periplasmic binding protein-like II"/>
    <property type="match status" value="2"/>
</dbReference>
<evidence type="ECO:0000313" key="8">
    <source>
        <dbReference type="Proteomes" id="UP000515511"/>
    </source>
</evidence>
<organism evidence="7 8">
    <name type="scientific">Leifsonia shinshuensis</name>
    <dbReference type="NCBI Taxonomy" id="150026"/>
    <lineage>
        <taxon>Bacteria</taxon>
        <taxon>Bacillati</taxon>
        <taxon>Actinomycetota</taxon>
        <taxon>Actinomycetes</taxon>
        <taxon>Micrococcales</taxon>
        <taxon>Microbacteriaceae</taxon>
        <taxon>Leifsonia</taxon>
    </lineage>
</organism>
<dbReference type="EMBL" id="CP043641">
    <property type="protein sequence ID" value="QNE34754.1"/>
    <property type="molecule type" value="Genomic_DNA"/>
</dbReference>
<evidence type="ECO:0000256" key="1">
    <source>
        <dbReference type="ARBA" id="ARBA00009437"/>
    </source>
</evidence>
<dbReference type="CDD" id="cd08414">
    <property type="entry name" value="PBP2_LTTR_aromatics_like"/>
    <property type="match status" value="1"/>
</dbReference>
<sequence length="218" mass="23604">MASRFALAFPLGVTIGKWTRVFAERQPGVELVVRPSADPLAVLAAGEADMVFARDATADDDRHLIPLYTEDVVVVMHHEHLLTLEEKLFLADLDGETLLSDEPSEALLRSVASGDGIALLPASVAKALRRKDVTAMRLEDGPTSDVGLSWPRDGQHPLVDEFIGIVRGRTAHSSRNPEVAATEAANGKRSAPAKKTAAKKAPQKTPQKKQGKRPRPKR</sequence>
<evidence type="ECO:0000256" key="3">
    <source>
        <dbReference type="ARBA" id="ARBA00023125"/>
    </source>
</evidence>
<proteinExistence type="inferred from homology"/>
<comment type="similarity">
    <text evidence="1">Belongs to the LysR transcriptional regulatory family.</text>
</comment>
<keyword evidence="2" id="KW-0805">Transcription regulation</keyword>
<dbReference type="GO" id="GO:0003677">
    <property type="term" value="F:DNA binding"/>
    <property type="evidence" value="ECO:0007669"/>
    <property type="project" value="UniProtKB-KW"/>
</dbReference>
<dbReference type="Proteomes" id="UP000515511">
    <property type="component" value="Chromosome"/>
</dbReference>
<feature type="region of interest" description="Disordered" evidence="5">
    <location>
        <begin position="170"/>
        <end position="218"/>
    </location>
</feature>
<name>A0A7G6Y8D9_9MICO</name>
<keyword evidence="4" id="KW-0804">Transcription</keyword>
<reference evidence="8" key="1">
    <citation type="submission" date="2019-09" db="EMBL/GenBank/DDBJ databases">
        <title>Antimicrobial potential of Antarctic Bacteria.</title>
        <authorList>
            <person name="Benaud N."/>
            <person name="Edwards R.J."/>
            <person name="Ferrari B.C."/>
        </authorList>
    </citation>
    <scope>NUCLEOTIDE SEQUENCE [LARGE SCALE GENOMIC DNA]</scope>
    <source>
        <strain evidence="8">INR9</strain>
    </source>
</reference>